<protein>
    <recommendedName>
        <fullName evidence="5">Peptide zinc metalloprotease protein</fullName>
    </recommendedName>
</protein>
<name>A0A918WKH4_STRCJ</name>
<feature type="transmembrane region" description="Helical" evidence="2">
    <location>
        <begin position="371"/>
        <end position="390"/>
    </location>
</feature>
<reference evidence="3" key="1">
    <citation type="journal article" date="2014" name="Int. J. Syst. Evol. Microbiol.">
        <title>Complete genome sequence of Corynebacterium casei LMG S-19264T (=DSM 44701T), isolated from a smear-ripened cheese.</title>
        <authorList>
            <consortium name="US DOE Joint Genome Institute (JGI-PGF)"/>
            <person name="Walter F."/>
            <person name="Albersmeier A."/>
            <person name="Kalinowski J."/>
            <person name="Ruckert C."/>
        </authorList>
    </citation>
    <scope>NUCLEOTIDE SEQUENCE</scope>
    <source>
        <strain evidence="3">JCM 4633</strain>
    </source>
</reference>
<evidence type="ECO:0000313" key="4">
    <source>
        <dbReference type="Proteomes" id="UP000646244"/>
    </source>
</evidence>
<keyword evidence="2" id="KW-0472">Membrane</keyword>
<sequence>MSSRTATATREPSPAALARPRIADDVTVHAPDRDGAPWVIQRGRHQYFRVQADLARLARAVDGTRDHSGLAEVLGPPWTPEVVGVAVRKLADSRLLDDGEAGRKRKNRGTWIRFVPPLTVQFTLLKPERVLRRLTPLLNALAGRAAAVVAAVAVLGGLLALAAQGAELRTALGQPLPIPVYLAVALGMLATTCVHEMGHGAVLTYYGGRPSRMGVMLFYLSPAFFCDVSDGWRLSEKAHRVRVALAGIATQTVIAGTTGIATLFVDDASVRAGMLVFTVSTYVTGLLNLLPFIKLDGYIALMSHLDLPHLRDRAMTDGRRFIAKVLFGGGRYERELPQLSWSVAYGLACMAFPFYIVTSAMSLWSDTAQRLGPVGASLVLCGMAYFLYHLGRGFKRLLGEARRAGARTWRIGVATALTVAGVGALLLCVKLPYAVSGGYVRDARGDVRLVLPPSADRSVIGKGTTVQLFRSGVTTKERTGTAVVTDARGKDTTAPLSAFLPVRTDGLPQIVVGYRLHVTQAPADRTGTAEVKAGKLPLWNWLYSKYVAPAWRW</sequence>
<proteinExistence type="predicted"/>
<dbReference type="EMBL" id="BMVB01000008">
    <property type="protein sequence ID" value="GHC51251.1"/>
    <property type="molecule type" value="Genomic_DNA"/>
</dbReference>
<dbReference type="RefSeq" id="WP_190110175.1">
    <property type="nucleotide sequence ID" value="NZ_BMVB01000008.1"/>
</dbReference>
<feature type="transmembrane region" description="Helical" evidence="2">
    <location>
        <begin position="178"/>
        <end position="206"/>
    </location>
</feature>
<dbReference type="NCBIfam" id="NF041824">
    <property type="entry name" value="daptide_HExxH"/>
    <property type="match status" value="1"/>
</dbReference>
<evidence type="ECO:0000256" key="2">
    <source>
        <dbReference type="SAM" id="Phobius"/>
    </source>
</evidence>
<feature type="transmembrane region" description="Helical" evidence="2">
    <location>
        <begin position="271"/>
        <end position="293"/>
    </location>
</feature>
<feature type="transmembrane region" description="Helical" evidence="2">
    <location>
        <begin position="411"/>
        <end position="433"/>
    </location>
</feature>
<feature type="transmembrane region" description="Helical" evidence="2">
    <location>
        <begin position="343"/>
        <end position="365"/>
    </location>
</feature>
<gene>
    <name evidence="3" type="ORF">GCM10010507_28950</name>
</gene>
<feature type="transmembrane region" description="Helical" evidence="2">
    <location>
        <begin position="243"/>
        <end position="265"/>
    </location>
</feature>
<evidence type="ECO:0000313" key="3">
    <source>
        <dbReference type="EMBL" id="GHC51251.1"/>
    </source>
</evidence>
<feature type="transmembrane region" description="Helical" evidence="2">
    <location>
        <begin position="141"/>
        <end position="166"/>
    </location>
</feature>
<dbReference type="AlphaFoldDB" id="A0A918WKH4"/>
<comment type="caution">
    <text evidence="3">The sequence shown here is derived from an EMBL/GenBank/DDBJ whole genome shotgun (WGS) entry which is preliminary data.</text>
</comment>
<evidence type="ECO:0000256" key="1">
    <source>
        <dbReference type="SAM" id="MobiDB-lite"/>
    </source>
</evidence>
<accession>A0A918WKH4</accession>
<feature type="region of interest" description="Disordered" evidence="1">
    <location>
        <begin position="1"/>
        <end position="23"/>
    </location>
</feature>
<dbReference type="InterPro" id="IPR049694">
    <property type="entry name" value="Daptide_HExxH"/>
</dbReference>
<organism evidence="3 4">
    <name type="scientific">Streptomyces cinnamoneus</name>
    <name type="common">Streptoverticillium cinnamoneum</name>
    <dbReference type="NCBI Taxonomy" id="53446"/>
    <lineage>
        <taxon>Bacteria</taxon>
        <taxon>Bacillati</taxon>
        <taxon>Actinomycetota</taxon>
        <taxon>Actinomycetes</taxon>
        <taxon>Kitasatosporales</taxon>
        <taxon>Streptomycetaceae</taxon>
        <taxon>Streptomyces</taxon>
        <taxon>Streptomyces cinnamoneus group</taxon>
    </lineage>
</organism>
<keyword evidence="2" id="KW-0812">Transmembrane</keyword>
<keyword evidence="2" id="KW-1133">Transmembrane helix</keyword>
<feature type="compositionally biased region" description="Polar residues" evidence="1">
    <location>
        <begin position="1"/>
        <end position="10"/>
    </location>
</feature>
<dbReference type="Proteomes" id="UP000646244">
    <property type="component" value="Unassembled WGS sequence"/>
</dbReference>
<reference evidence="3" key="2">
    <citation type="submission" date="2020-09" db="EMBL/GenBank/DDBJ databases">
        <authorList>
            <person name="Sun Q."/>
            <person name="Ohkuma M."/>
        </authorList>
    </citation>
    <scope>NUCLEOTIDE SEQUENCE</scope>
    <source>
        <strain evidence="3">JCM 4633</strain>
    </source>
</reference>
<evidence type="ECO:0008006" key="5">
    <source>
        <dbReference type="Google" id="ProtNLM"/>
    </source>
</evidence>